<dbReference type="InterPro" id="IPR004714">
    <property type="entry name" value="Cyt_oxidase_maturation_cbb3"/>
</dbReference>
<dbReference type="OrthoDB" id="9802763at2"/>
<gene>
    <name evidence="2" type="ordered locus">BMS_1402</name>
</gene>
<protein>
    <submittedName>
        <fullName evidence="2">Nitrogen fixation related protein</fullName>
    </submittedName>
</protein>
<keyword evidence="1" id="KW-1133">Transmembrane helix</keyword>
<dbReference type="PATRIC" id="fig|862908.3.peg.1334"/>
<dbReference type="NCBIfam" id="TIGR00847">
    <property type="entry name" value="ccoS"/>
    <property type="match status" value="1"/>
</dbReference>
<dbReference type="KEGG" id="bmx:BMS_1402"/>
<feature type="transmembrane region" description="Helical" evidence="1">
    <location>
        <begin position="6"/>
        <end position="25"/>
    </location>
</feature>
<dbReference type="PANTHER" id="PTHR41532:SF1">
    <property type="entry name" value="FIXS PROTEIN"/>
    <property type="match status" value="1"/>
</dbReference>
<keyword evidence="1" id="KW-0812">Transmembrane</keyword>
<reference evidence="3" key="1">
    <citation type="journal article" date="2013" name="ISME J.">
        <title>A small predatory core genome in the divergent marine Bacteriovorax marinus SJ and the terrestrial Bdellovibrio bacteriovorus.</title>
        <authorList>
            <person name="Crossman L.C."/>
            <person name="Chen H."/>
            <person name="Cerdeno-Tarraga A.M."/>
            <person name="Brooks K."/>
            <person name="Quail M.A."/>
            <person name="Pineiro S.A."/>
            <person name="Hobley L."/>
            <person name="Sockett R.E."/>
            <person name="Bentley S.D."/>
            <person name="Parkhill J."/>
            <person name="Williams H.N."/>
            <person name="Stine O.C."/>
        </authorList>
    </citation>
    <scope>NUCLEOTIDE SEQUENCE [LARGE SCALE GENOMIC DNA]</scope>
    <source>
        <strain evidence="3">ATCC BAA-682 / DSM 15412 / SJ</strain>
    </source>
</reference>
<keyword evidence="3" id="KW-1185">Reference proteome</keyword>
<dbReference type="HOGENOM" id="CLU_176840_4_2_7"/>
<proteinExistence type="predicted"/>
<accession>E1X038</accession>
<dbReference type="AlphaFoldDB" id="E1X038"/>
<name>E1X038_HALMS</name>
<dbReference type="Proteomes" id="UP000008963">
    <property type="component" value="Chromosome"/>
</dbReference>
<dbReference type="Pfam" id="PF03597">
    <property type="entry name" value="FixS"/>
    <property type="match status" value="1"/>
</dbReference>
<organism evidence="2 3">
    <name type="scientific">Halobacteriovorax marinus (strain ATCC BAA-682 / DSM 15412 / SJ)</name>
    <name type="common">Bacteriovorax marinus</name>
    <dbReference type="NCBI Taxonomy" id="862908"/>
    <lineage>
        <taxon>Bacteria</taxon>
        <taxon>Pseudomonadati</taxon>
        <taxon>Bdellovibrionota</taxon>
        <taxon>Bacteriovoracia</taxon>
        <taxon>Bacteriovoracales</taxon>
        <taxon>Halobacteriovoraceae</taxon>
        <taxon>Halobacteriovorax</taxon>
    </lineage>
</organism>
<keyword evidence="1" id="KW-0472">Membrane</keyword>
<dbReference type="PANTHER" id="PTHR41532">
    <property type="entry name" value="FIXS PROTEIN"/>
    <property type="match status" value="1"/>
</dbReference>
<dbReference type="eggNOG" id="COG3197">
    <property type="taxonomic scope" value="Bacteria"/>
</dbReference>
<evidence type="ECO:0000313" key="3">
    <source>
        <dbReference type="Proteomes" id="UP000008963"/>
    </source>
</evidence>
<evidence type="ECO:0000313" key="2">
    <source>
        <dbReference type="EMBL" id="CBW26265.1"/>
    </source>
</evidence>
<dbReference type="EMBL" id="FQ312005">
    <property type="protein sequence ID" value="CBW26265.1"/>
    <property type="molecule type" value="Genomic_DNA"/>
</dbReference>
<dbReference type="RefSeq" id="WP_014244049.1">
    <property type="nucleotide sequence ID" value="NC_016620.1"/>
</dbReference>
<sequence>MNILYLLVPLALLLGVFFVGAFIWATKKGQFDDLDTPAARIVLDDDLIRNKNITERKGRKE</sequence>
<dbReference type="STRING" id="862908.BMS_1402"/>
<evidence type="ECO:0000256" key="1">
    <source>
        <dbReference type="SAM" id="Phobius"/>
    </source>
</evidence>